<reference evidence="4 5" key="1">
    <citation type="submission" date="2019-06" db="EMBL/GenBank/DDBJ databases">
        <title>Complete genome of Microbacterium foliorum M2.</title>
        <authorList>
            <person name="Cao G."/>
        </authorList>
    </citation>
    <scope>NUCLEOTIDE SEQUENCE [LARGE SCALE GENOMIC DNA]</scope>
    <source>
        <strain evidence="4 5">M2</strain>
    </source>
</reference>
<name>A0A4Y5YPL2_9MICO</name>
<dbReference type="Pfam" id="PF25231">
    <property type="entry name" value="DUF7847"/>
    <property type="match status" value="1"/>
</dbReference>
<gene>
    <name evidence="4" type="ORF">FIV50_06440</name>
</gene>
<dbReference type="AlphaFoldDB" id="A0A4Y5YPL2"/>
<dbReference type="PANTHER" id="PTHR33133:SF1">
    <property type="entry name" value="EXPRESSED PROTEIN-RELATED"/>
    <property type="match status" value="1"/>
</dbReference>
<feature type="transmembrane region" description="Helical" evidence="2">
    <location>
        <begin position="80"/>
        <end position="101"/>
    </location>
</feature>
<dbReference type="OrthoDB" id="121140at2"/>
<feature type="compositionally biased region" description="Low complexity" evidence="1">
    <location>
        <begin position="431"/>
        <end position="441"/>
    </location>
</feature>
<evidence type="ECO:0000313" key="4">
    <source>
        <dbReference type="EMBL" id="QDE34455.1"/>
    </source>
</evidence>
<evidence type="ECO:0000256" key="1">
    <source>
        <dbReference type="SAM" id="MobiDB-lite"/>
    </source>
</evidence>
<feature type="region of interest" description="Disordered" evidence="1">
    <location>
        <begin position="374"/>
        <end position="405"/>
    </location>
</feature>
<feature type="compositionally biased region" description="Low complexity" evidence="1">
    <location>
        <begin position="385"/>
        <end position="405"/>
    </location>
</feature>
<feature type="transmembrane region" description="Helical" evidence="2">
    <location>
        <begin position="179"/>
        <end position="212"/>
    </location>
</feature>
<dbReference type="EMBL" id="CP041040">
    <property type="protein sequence ID" value="QDE34455.1"/>
    <property type="molecule type" value="Genomic_DNA"/>
</dbReference>
<accession>A0A4Y5YPL2</accession>
<organism evidence="4 5">
    <name type="scientific">Microbacterium foliorum</name>
    <dbReference type="NCBI Taxonomy" id="104336"/>
    <lineage>
        <taxon>Bacteria</taxon>
        <taxon>Bacillati</taxon>
        <taxon>Actinomycetota</taxon>
        <taxon>Actinomycetes</taxon>
        <taxon>Micrococcales</taxon>
        <taxon>Microbacteriaceae</taxon>
        <taxon>Microbacterium</taxon>
    </lineage>
</organism>
<feature type="region of interest" description="Disordered" evidence="1">
    <location>
        <begin position="431"/>
        <end position="497"/>
    </location>
</feature>
<dbReference type="Proteomes" id="UP000316125">
    <property type="component" value="Chromosome"/>
</dbReference>
<dbReference type="InterPro" id="IPR057169">
    <property type="entry name" value="DUF7847"/>
</dbReference>
<evidence type="ECO:0000256" key="2">
    <source>
        <dbReference type="SAM" id="Phobius"/>
    </source>
</evidence>
<feature type="transmembrane region" description="Helical" evidence="2">
    <location>
        <begin position="292"/>
        <end position="314"/>
    </location>
</feature>
<proteinExistence type="predicted"/>
<evidence type="ECO:0000259" key="3">
    <source>
        <dbReference type="Pfam" id="PF25231"/>
    </source>
</evidence>
<protein>
    <recommendedName>
        <fullName evidence="3">DUF7847 domain-containing protein</fullName>
    </recommendedName>
</protein>
<feature type="transmembrane region" description="Helical" evidence="2">
    <location>
        <begin position="233"/>
        <end position="254"/>
    </location>
</feature>
<feature type="compositionally biased region" description="Pro residues" evidence="1">
    <location>
        <begin position="442"/>
        <end position="480"/>
    </location>
</feature>
<keyword evidence="2" id="KW-0812">Transmembrane</keyword>
<feature type="transmembrane region" description="Helical" evidence="2">
    <location>
        <begin position="140"/>
        <end position="167"/>
    </location>
</feature>
<keyword evidence="2" id="KW-1133">Transmembrane helix</keyword>
<feature type="domain" description="DUF7847" evidence="3">
    <location>
        <begin position="26"/>
        <end position="313"/>
    </location>
</feature>
<evidence type="ECO:0000313" key="5">
    <source>
        <dbReference type="Proteomes" id="UP000316125"/>
    </source>
</evidence>
<sequence>MSGQTWTPAPKKGIIPLHPLTFGMLLSKSFVALRHNPKVLFGFGVVIQLAVVVLSATVMGFVLVTTFTRLESLSPSSPDFEAVFAGTIAMNIVAGIAVGLASVAFTALMQGVVAAEIGFAAIGVKASLKTLWRKMIPSFWRLAAFASLSVIFIFGVIVILFVIIAGFVASGLGGSAEAIGGIVILVLVLLLAIVPLTVWLTTKLLLVPSILVLERAKFRDALVRSWRLTRGRFWIAWGVTFLIGAIMGVAMQLVNLPVSLVSSMLGSIIAPTGSADTATIMGFVFALLAPQILLLVLQAITLVVQSTAGTLVYLDSRMRYEGLDQALISHVERRDLGWTDEQLGDPFVVDPERAVTSAPPPKQVPEWATMTPAGYEMQQSPGQPPYAQQYPAQPYQGQPPYAQQYQGQPYAGQQYQGQPYAGQQYPAQQPYAGQQYQGQPYPAQPPYPGAVAPTPPQSPVGASAPPPYSPPPAPPAPSAPPADSTWAAPGADREGSA</sequence>
<feature type="transmembrane region" description="Helical" evidence="2">
    <location>
        <begin position="39"/>
        <end position="68"/>
    </location>
</feature>
<dbReference type="PANTHER" id="PTHR33133">
    <property type="entry name" value="OS08G0107100 PROTEIN-RELATED"/>
    <property type="match status" value="1"/>
</dbReference>
<keyword evidence="2" id="KW-0472">Membrane</keyword>
<dbReference type="RefSeq" id="WP_140036715.1">
    <property type="nucleotide sequence ID" value="NZ_CP041040.1"/>
</dbReference>